<dbReference type="AlphaFoldDB" id="B6GBF6"/>
<accession>B6GBF6</accession>
<evidence type="ECO:0000313" key="1">
    <source>
        <dbReference type="EMBL" id="EEA90418.1"/>
    </source>
</evidence>
<dbReference type="InterPro" id="IPR013321">
    <property type="entry name" value="Arc_rbn_hlx_hlx"/>
</dbReference>
<dbReference type="GO" id="GO:0006355">
    <property type="term" value="P:regulation of DNA-templated transcription"/>
    <property type="evidence" value="ECO:0007669"/>
    <property type="project" value="InterPro"/>
</dbReference>
<comment type="caution">
    <text evidence="1">The sequence shown here is derived from an EMBL/GenBank/DDBJ whole genome shotgun (WGS) entry which is preliminary data.</text>
</comment>
<sequence>MVTASTTRFEEADKSEATDLLKSMGLTFNGYLNLAVKQLINQRRIPFEILPTAEEPSEHTRRAMIAAEAKELGIIDDDAVSFSTANEAMSWLDGE</sequence>
<dbReference type="Pfam" id="PF04221">
    <property type="entry name" value="RelB"/>
    <property type="match status" value="1"/>
</dbReference>
<name>B6GBF6_9ACTN</name>
<keyword evidence="2" id="KW-1185">Reference proteome</keyword>
<dbReference type="OrthoDB" id="9804867at2"/>
<reference evidence="1 2" key="2">
    <citation type="submission" date="2008-10" db="EMBL/GenBank/DDBJ databases">
        <authorList>
            <person name="Fulton L."/>
            <person name="Clifton S."/>
            <person name="Fulton B."/>
            <person name="Xu J."/>
            <person name="Minx P."/>
            <person name="Pepin K.H."/>
            <person name="Johnson M."/>
            <person name="Thiruvilangam P."/>
            <person name="Bhonagiri V."/>
            <person name="Nash W.E."/>
            <person name="Mardis E.R."/>
            <person name="Wilson R.K."/>
        </authorList>
    </citation>
    <scope>NUCLEOTIDE SEQUENCE [LARGE SCALE GENOMIC DNA]</scope>
    <source>
        <strain evidence="1 2">DSM 13279</strain>
    </source>
</reference>
<dbReference type="RefSeq" id="WP_006721059.1">
    <property type="nucleotide sequence ID" value="NZ_CP085935.1"/>
</dbReference>
<dbReference type="GeneID" id="98003155"/>
<gene>
    <name evidence="1" type="ORF">COLSTE_01415</name>
</gene>
<evidence type="ECO:0000313" key="2">
    <source>
        <dbReference type="Proteomes" id="UP000003560"/>
    </source>
</evidence>
<protein>
    <submittedName>
        <fullName evidence="1">Addiction module antitoxin, RelB/DinJ family</fullName>
    </submittedName>
</protein>
<dbReference type="HOGENOM" id="CLU_154558_6_0_11"/>
<dbReference type="Gene3D" id="1.10.1220.10">
    <property type="entry name" value="Met repressor-like"/>
    <property type="match status" value="1"/>
</dbReference>
<reference evidence="1 2" key="1">
    <citation type="submission" date="2008-10" db="EMBL/GenBank/DDBJ databases">
        <title>Draft genome sequence of Collinsella stercoris (DSM 13279).</title>
        <authorList>
            <person name="Sudarsanam P."/>
            <person name="Ley R."/>
            <person name="Guruge J."/>
            <person name="Turnbaugh P.J."/>
            <person name="Mahowald M."/>
            <person name="Liep D."/>
            <person name="Gordon J."/>
        </authorList>
    </citation>
    <scope>NUCLEOTIDE SEQUENCE [LARGE SCALE GENOMIC DNA]</scope>
    <source>
        <strain evidence="1 2">DSM 13279</strain>
    </source>
</reference>
<dbReference type="Proteomes" id="UP000003560">
    <property type="component" value="Unassembled WGS sequence"/>
</dbReference>
<organism evidence="1 2">
    <name type="scientific">Collinsella stercoris DSM 13279</name>
    <dbReference type="NCBI Taxonomy" id="445975"/>
    <lineage>
        <taxon>Bacteria</taxon>
        <taxon>Bacillati</taxon>
        <taxon>Actinomycetota</taxon>
        <taxon>Coriobacteriia</taxon>
        <taxon>Coriobacteriales</taxon>
        <taxon>Coriobacteriaceae</taxon>
        <taxon>Collinsella</taxon>
    </lineage>
</organism>
<dbReference type="eggNOG" id="COG3077">
    <property type="taxonomic scope" value="Bacteria"/>
</dbReference>
<dbReference type="InterPro" id="IPR007337">
    <property type="entry name" value="RelB/DinJ"/>
</dbReference>
<dbReference type="STRING" id="445975.COLSTE_01415"/>
<proteinExistence type="predicted"/>
<dbReference type="EMBL" id="ABXJ01000073">
    <property type="protein sequence ID" value="EEA90418.1"/>
    <property type="molecule type" value="Genomic_DNA"/>
</dbReference>